<dbReference type="EMBL" id="CAXJRC010000045">
    <property type="protein sequence ID" value="CAL2108514.1"/>
    <property type="molecule type" value="Genomic_DNA"/>
</dbReference>
<evidence type="ECO:0000313" key="1">
    <source>
        <dbReference type="EMBL" id="CAL2108514.1"/>
    </source>
</evidence>
<dbReference type="Proteomes" id="UP001497602">
    <property type="component" value="Unassembled WGS sequence"/>
</dbReference>
<name>A0ABP1FFS0_9FLAO</name>
<evidence type="ECO:0000313" key="2">
    <source>
        <dbReference type="Proteomes" id="UP001497602"/>
    </source>
</evidence>
<gene>
    <name evidence="1" type="ORF">T190115A13A_80089</name>
</gene>
<proteinExistence type="predicted"/>
<sequence length="49" mass="5936">MSLYSDYKFKLRSAIVYVNKIKIICIKSAKLTEVTIWYSFRQERRKGFI</sequence>
<accession>A0ABP1FFS0</accession>
<protein>
    <submittedName>
        <fullName evidence="1">Uncharacterized protein</fullName>
    </submittedName>
</protein>
<reference evidence="1 2" key="1">
    <citation type="submission" date="2024-05" db="EMBL/GenBank/DDBJ databases">
        <authorList>
            <person name="Duchaud E."/>
        </authorList>
    </citation>
    <scope>NUCLEOTIDE SEQUENCE [LARGE SCALE GENOMIC DNA]</scope>
    <source>
        <strain evidence="1">Ena-SAMPLE-TAB-13-05-2024-13:56:06:370-140305</strain>
    </source>
</reference>
<keyword evidence="2" id="KW-1185">Reference proteome</keyword>
<comment type="caution">
    <text evidence="1">The sequence shown here is derived from an EMBL/GenBank/DDBJ whole genome shotgun (WGS) entry which is preliminary data.</text>
</comment>
<organism evidence="1 2">
    <name type="scientific">Tenacibaculum vairaonense</name>
    <dbReference type="NCBI Taxonomy" id="3137860"/>
    <lineage>
        <taxon>Bacteria</taxon>
        <taxon>Pseudomonadati</taxon>
        <taxon>Bacteroidota</taxon>
        <taxon>Flavobacteriia</taxon>
        <taxon>Flavobacteriales</taxon>
        <taxon>Flavobacteriaceae</taxon>
        <taxon>Tenacibaculum</taxon>
    </lineage>
</organism>